<comment type="caution">
    <text evidence="2">The sequence shown here is derived from an EMBL/GenBank/DDBJ whole genome shotgun (WGS) entry which is preliminary data.</text>
</comment>
<feature type="transmembrane region" description="Helical" evidence="1">
    <location>
        <begin position="388"/>
        <end position="408"/>
    </location>
</feature>
<protein>
    <submittedName>
        <fullName evidence="2">Multidrug resistance protein MdtC</fullName>
    </submittedName>
</protein>
<dbReference type="Gene3D" id="1.20.1640.10">
    <property type="entry name" value="Multidrug efflux transporter AcrB transmembrane domain"/>
    <property type="match status" value="2"/>
</dbReference>
<dbReference type="InterPro" id="IPR027463">
    <property type="entry name" value="AcrB_DN_DC_subdom"/>
</dbReference>
<dbReference type="PANTHER" id="PTHR32063:SF0">
    <property type="entry name" value="SWARMING MOTILITY PROTEIN SWRC"/>
    <property type="match status" value="1"/>
</dbReference>
<feature type="transmembrane region" description="Helical" evidence="1">
    <location>
        <begin position="1013"/>
        <end position="1033"/>
    </location>
</feature>
<dbReference type="Gene3D" id="3.30.2090.10">
    <property type="entry name" value="Multidrug efflux transporter AcrB TolC docking domain, DN and DC subdomains"/>
    <property type="match status" value="2"/>
</dbReference>
<reference evidence="2 3" key="1">
    <citation type="submission" date="2019-02" db="EMBL/GenBank/DDBJ databases">
        <title>Deep-cultivation of Planctomycetes and their phenomic and genomic characterization uncovers novel biology.</title>
        <authorList>
            <person name="Wiegand S."/>
            <person name="Jogler M."/>
            <person name="Boedeker C."/>
            <person name="Pinto D."/>
            <person name="Vollmers J."/>
            <person name="Rivas-Marin E."/>
            <person name="Kohn T."/>
            <person name="Peeters S.H."/>
            <person name="Heuer A."/>
            <person name="Rast P."/>
            <person name="Oberbeckmann S."/>
            <person name="Bunk B."/>
            <person name="Jeske O."/>
            <person name="Meyerdierks A."/>
            <person name="Storesund J.E."/>
            <person name="Kallscheuer N."/>
            <person name="Luecker S."/>
            <person name="Lage O.M."/>
            <person name="Pohl T."/>
            <person name="Merkel B.J."/>
            <person name="Hornburger P."/>
            <person name="Mueller R.-W."/>
            <person name="Bruemmer F."/>
            <person name="Labrenz M."/>
            <person name="Spormann A.M."/>
            <person name="Op Den Camp H."/>
            <person name="Overmann J."/>
            <person name="Amann R."/>
            <person name="Jetten M.S.M."/>
            <person name="Mascher T."/>
            <person name="Medema M.H."/>
            <person name="Devos D.P."/>
            <person name="Kaster A.-K."/>
            <person name="Ovreas L."/>
            <person name="Rohde M."/>
            <person name="Galperin M.Y."/>
            <person name="Jogler C."/>
        </authorList>
    </citation>
    <scope>NUCLEOTIDE SEQUENCE [LARGE SCALE GENOMIC DNA]</scope>
    <source>
        <strain evidence="2 3">KOR42</strain>
    </source>
</reference>
<feature type="transmembrane region" description="Helical" evidence="1">
    <location>
        <begin position="905"/>
        <end position="925"/>
    </location>
</feature>
<feature type="transmembrane region" description="Helical" evidence="1">
    <location>
        <begin position="875"/>
        <end position="893"/>
    </location>
</feature>
<dbReference type="Gene3D" id="3.30.70.1320">
    <property type="entry name" value="Multidrug efflux transporter AcrB pore domain like"/>
    <property type="match status" value="1"/>
</dbReference>
<dbReference type="PRINTS" id="PR00702">
    <property type="entry name" value="ACRIFLAVINRP"/>
</dbReference>
<feature type="transmembrane region" description="Helical" evidence="1">
    <location>
        <begin position="357"/>
        <end position="376"/>
    </location>
</feature>
<dbReference type="Proteomes" id="UP000317243">
    <property type="component" value="Unassembled WGS sequence"/>
</dbReference>
<organism evidence="2 3">
    <name type="scientific">Thalassoglobus neptunius</name>
    <dbReference type="NCBI Taxonomy" id="1938619"/>
    <lineage>
        <taxon>Bacteria</taxon>
        <taxon>Pseudomonadati</taxon>
        <taxon>Planctomycetota</taxon>
        <taxon>Planctomycetia</taxon>
        <taxon>Planctomycetales</taxon>
        <taxon>Planctomycetaceae</taxon>
        <taxon>Thalassoglobus</taxon>
    </lineage>
</organism>
<dbReference type="EMBL" id="SIHI01000003">
    <property type="protein sequence ID" value="TWT55573.1"/>
    <property type="molecule type" value="Genomic_DNA"/>
</dbReference>
<dbReference type="AlphaFoldDB" id="A0A5C5X095"/>
<dbReference type="PANTHER" id="PTHR32063">
    <property type="match status" value="1"/>
</dbReference>
<keyword evidence="1" id="KW-1133">Transmembrane helix</keyword>
<sequence>MNLPQLAVHRPISTLMASIIIALLGWVALTELSVDLMPDLEFPTVTVTTLYPGAGPQEVETLITRPLEQVLSSVSGFEQMSSRSIEGSSVIRVQFQWGADLDVAVDEMRQSIDKVRQQFPDDVDLPYLRRYDANDSPVLYLGLNSQLPATQVTRLAETTIIPQLERLEGVARVSMRGNVRREIHVDIDRDKLEALGLGVNQVVTALQEGNVSKPAGDFEEGHLHRLIRSRSEFQRLDEIRSLVIQRRGATVVRISDVAEVVDSHERITQRTRTNGQAGIMVYVFKQAGANTIDVSDSVHEAVAELNEELRNSELVIRLDKSDYIRHSIDNLKTSALFGMALAMAILVIFLKSFRSTIVIGISMPLSVLGAFVLIYFKGYTLNMVSFGGLALGIGMLVDNSIVVLESIFRKREEGLDSKTAAVEGTNEVAGAITASTITTLIVFLPLVFTHGMTGILLHQLAFVVCGSMVCSLFVSLTLTPALAAYWLKNDSDAEQQRQASASGTISRIRRLIELPATVLHRGSEFVFRSIERTYSWFLVRCLRAYPVTACVLLVIVTASLGLIPRIGTDFLPKTDDGRLGITGEMAPGIQLDTLDRQAAKLESAIVEHIPEVETNSLFIGDKADEGEDWNQARAILQLVPRDQRTETAEEIRSRFMKQLPPISGMTVSARVYGGLPISRMFASNGNDNIAIFVRGHDRATADQLADAVIAEMNEIPGLVNVEKQMDKDRPELMTVIDRQKASHMGVTVQTITETLETTFRGREATVFRVDGDEYNVLVRLDEKNRSRQADLDRISVATEDGGLVSLGNLVSFQLDSTPLAIDRVDRQRVVIISASSEGRDLGAVIGDLKVALAGLAIPDGFRVDISGDWEEQQESFILLVQGFLLAVVLMYMVMAAQFESLTDPLLILFTIPVAAVGVILVLVFWDTTLNVQSFIGLIVLAGVVVNNAIVLVDYAKKLRVRYPEHSPLEITRLASVRRFRPIVMTTLTTVLGMLPVALGIGEGGELQAPVARVVIGGLLSGSVITLVLIPLVLRLTLPEGERLVATNPTEQATPVPARTPQVVNV</sequence>
<dbReference type="Gene3D" id="3.30.70.1440">
    <property type="entry name" value="Multidrug efflux transporter AcrB pore domain"/>
    <property type="match status" value="1"/>
</dbReference>
<dbReference type="SUPFAM" id="SSF82693">
    <property type="entry name" value="Multidrug efflux transporter AcrB pore domain, PN1, PN2, PC1 and PC2 subdomains"/>
    <property type="match status" value="3"/>
</dbReference>
<dbReference type="GO" id="GO:0042910">
    <property type="term" value="F:xenobiotic transmembrane transporter activity"/>
    <property type="evidence" value="ECO:0007669"/>
    <property type="project" value="TreeGrafter"/>
</dbReference>
<dbReference type="Pfam" id="PF00873">
    <property type="entry name" value="ACR_tran"/>
    <property type="match status" value="1"/>
</dbReference>
<feature type="transmembrane region" description="Helical" evidence="1">
    <location>
        <begin position="331"/>
        <end position="350"/>
    </location>
</feature>
<feature type="transmembrane region" description="Helical" evidence="1">
    <location>
        <begin position="428"/>
        <end position="448"/>
    </location>
</feature>
<evidence type="ECO:0000313" key="2">
    <source>
        <dbReference type="EMBL" id="TWT55573.1"/>
    </source>
</evidence>
<feature type="transmembrane region" description="Helical" evidence="1">
    <location>
        <begin position="982"/>
        <end position="1001"/>
    </location>
</feature>
<feature type="transmembrane region" description="Helical" evidence="1">
    <location>
        <begin position="542"/>
        <end position="563"/>
    </location>
</feature>
<dbReference type="SUPFAM" id="SSF82866">
    <property type="entry name" value="Multidrug efflux transporter AcrB transmembrane domain"/>
    <property type="match status" value="2"/>
</dbReference>
<gene>
    <name evidence="2" type="primary">mdtC</name>
    <name evidence="2" type="ORF">KOR42_27000</name>
</gene>
<name>A0A5C5X095_9PLAN</name>
<dbReference type="GO" id="GO:0005886">
    <property type="term" value="C:plasma membrane"/>
    <property type="evidence" value="ECO:0007669"/>
    <property type="project" value="TreeGrafter"/>
</dbReference>
<keyword evidence="3" id="KW-1185">Reference proteome</keyword>
<dbReference type="RefSeq" id="WP_146510224.1">
    <property type="nucleotide sequence ID" value="NZ_SIHI01000003.1"/>
</dbReference>
<evidence type="ECO:0000256" key="1">
    <source>
        <dbReference type="SAM" id="Phobius"/>
    </source>
</evidence>
<keyword evidence="1" id="KW-0812">Transmembrane</keyword>
<evidence type="ECO:0000313" key="3">
    <source>
        <dbReference type="Proteomes" id="UP000317243"/>
    </source>
</evidence>
<dbReference type="InterPro" id="IPR001036">
    <property type="entry name" value="Acrflvin-R"/>
</dbReference>
<dbReference type="OrthoDB" id="9757876at2"/>
<feature type="transmembrane region" description="Helical" evidence="1">
    <location>
        <begin position="931"/>
        <end position="952"/>
    </location>
</feature>
<feature type="transmembrane region" description="Helical" evidence="1">
    <location>
        <begin position="460"/>
        <end position="487"/>
    </location>
</feature>
<dbReference type="SUPFAM" id="SSF82714">
    <property type="entry name" value="Multidrug efflux transporter AcrB TolC docking domain, DN and DC subdomains"/>
    <property type="match status" value="2"/>
</dbReference>
<dbReference type="Gene3D" id="3.30.70.1430">
    <property type="entry name" value="Multidrug efflux transporter AcrB pore domain"/>
    <property type="match status" value="2"/>
</dbReference>
<accession>A0A5C5X095</accession>
<keyword evidence="1" id="KW-0472">Membrane</keyword>
<feature type="transmembrane region" description="Helical" evidence="1">
    <location>
        <begin position="12"/>
        <end position="29"/>
    </location>
</feature>
<proteinExistence type="predicted"/>